<accession>A0A226E1W7</accession>
<sequence length="500" mass="56790">MGGDSFAKWAAKQPPPKSTILSFFKPNNIPSSSSASSSSAALHDGDQVDVADDSGFDMSTTSSLDDSIASLNDERLSSAPSSLTTANDSDDDYEDEDVDSDGEDKDIQDVSYDDDDFENPPPEKLTKKNVEPTAGTSSGAGEEEKPHMKFGKLANKEGLQIPREKLLDFYERSSSTLIRDDDLLRQLKYDARYGEKQEMFFAKTPIGKRNKFTGYYIKEGSQFKSAGPRALTTMKDGVTNNRVRDEEENRARIRQAKTKRYNDAPELEVFYIGCASNRTEEQLVDYFTWHPRMGPIPLGSRTSESKLYTGVHNGHMQGFLGVRDNHPNDKNSKFRLESKLAKPNPKSMWQFMYRMCESRTTRELAESFAMKHSRAFNKRYGVEEHIITPVRKLGSVSLEAKAVKYANDGIPLITFDPDWDRSLENKYWTLDELTDLPLKIGRNELVKIWDSNRPKDRAHVFPRLSNTQDLLDKFPNPPLSFFDGKIDHYDEYLAIIESRK</sequence>
<dbReference type="EMBL" id="LNIX01000007">
    <property type="protein sequence ID" value="OXA51553.1"/>
    <property type="molecule type" value="Genomic_DNA"/>
</dbReference>
<dbReference type="Proteomes" id="UP000198287">
    <property type="component" value="Unassembled WGS sequence"/>
</dbReference>
<feature type="compositionally biased region" description="Polar residues" evidence="1">
    <location>
        <begin position="78"/>
        <end position="87"/>
    </location>
</feature>
<evidence type="ECO:0000313" key="2">
    <source>
        <dbReference type="EMBL" id="OXA51553.1"/>
    </source>
</evidence>
<dbReference type="AlphaFoldDB" id="A0A226E1W7"/>
<feature type="region of interest" description="Disordered" evidence="1">
    <location>
        <begin position="1"/>
        <end position="148"/>
    </location>
</feature>
<organism evidence="2 3">
    <name type="scientific">Folsomia candida</name>
    <name type="common">Springtail</name>
    <dbReference type="NCBI Taxonomy" id="158441"/>
    <lineage>
        <taxon>Eukaryota</taxon>
        <taxon>Metazoa</taxon>
        <taxon>Ecdysozoa</taxon>
        <taxon>Arthropoda</taxon>
        <taxon>Hexapoda</taxon>
        <taxon>Collembola</taxon>
        <taxon>Entomobryomorpha</taxon>
        <taxon>Isotomoidea</taxon>
        <taxon>Isotomidae</taxon>
        <taxon>Proisotominae</taxon>
        <taxon>Folsomia</taxon>
    </lineage>
</organism>
<evidence type="ECO:0000313" key="3">
    <source>
        <dbReference type="Proteomes" id="UP000198287"/>
    </source>
</evidence>
<evidence type="ECO:0000256" key="1">
    <source>
        <dbReference type="SAM" id="MobiDB-lite"/>
    </source>
</evidence>
<comment type="caution">
    <text evidence="2">The sequence shown here is derived from an EMBL/GenBank/DDBJ whole genome shotgun (WGS) entry which is preliminary data.</text>
</comment>
<proteinExistence type="predicted"/>
<gene>
    <name evidence="2" type="ORF">Fcan01_13190</name>
</gene>
<feature type="compositionally biased region" description="Acidic residues" evidence="1">
    <location>
        <begin position="88"/>
        <end position="118"/>
    </location>
</feature>
<name>A0A226E1W7_FOLCA</name>
<protein>
    <submittedName>
        <fullName evidence="2">Uncharacterized protein</fullName>
    </submittedName>
</protein>
<feature type="compositionally biased region" description="Low complexity" evidence="1">
    <location>
        <begin position="31"/>
        <end position="41"/>
    </location>
</feature>
<reference evidence="2 3" key="1">
    <citation type="submission" date="2015-12" db="EMBL/GenBank/DDBJ databases">
        <title>The genome of Folsomia candida.</title>
        <authorList>
            <person name="Faddeeva A."/>
            <person name="Derks M.F."/>
            <person name="Anvar Y."/>
            <person name="Smit S."/>
            <person name="Van Straalen N."/>
            <person name="Roelofs D."/>
        </authorList>
    </citation>
    <scope>NUCLEOTIDE SEQUENCE [LARGE SCALE GENOMIC DNA]</scope>
    <source>
        <strain evidence="2 3">VU population</strain>
        <tissue evidence="2">Whole body</tissue>
    </source>
</reference>
<keyword evidence="3" id="KW-1185">Reference proteome</keyword>